<dbReference type="Pfam" id="PF00392">
    <property type="entry name" value="GntR"/>
    <property type="match status" value="1"/>
</dbReference>
<proteinExistence type="predicted"/>
<evidence type="ECO:0000259" key="4">
    <source>
        <dbReference type="PROSITE" id="PS50949"/>
    </source>
</evidence>
<evidence type="ECO:0000313" key="5">
    <source>
        <dbReference type="EMBL" id="MBI5252748.1"/>
    </source>
</evidence>
<dbReference type="GO" id="GO:0003677">
    <property type="term" value="F:DNA binding"/>
    <property type="evidence" value="ECO:0007669"/>
    <property type="project" value="UniProtKB-KW"/>
</dbReference>
<evidence type="ECO:0000256" key="1">
    <source>
        <dbReference type="ARBA" id="ARBA00023015"/>
    </source>
</evidence>
<organism evidence="5 6">
    <name type="scientific">Desulfomonile tiedjei</name>
    <dbReference type="NCBI Taxonomy" id="2358"/>
    <lineage>
        <taxon>Bacteria</taxon>
        <taxon>Pseudomonadati</taxon>
        <taxon>Thermodesulfobacteriota</taxon>
        <taxon>Desulfomonilia</taxon>
        <taxon>Desulfomonilales</taxon>
        <taxon>Desulfomonilaceae</taxon>
        <taxon>Desulfomonile</taxon>
    </lineage>
</organism>
<dbReference type="GO" id="GO:0003700">
    <property type="term" value="F:DNA-binding transcription factor activity"/>
    <property type="evidence" value="ECO:0007669"/>
    <property type="project" value="InterPro"/>
</dbReference>
<dbReference type="InterPro" id="IPR000524">
    <property type="entry name" value="Tscrpt_reg_HTH_GntR"/>
</dbReference>
<dbReference type="PANTHER" id="PTHR43537:SF5">
    <property type="entry name" value="UXU OPERON TRANSCRIPTIONAL REGULATOR"/>
    <property type="match status" value="1"/>
</dbReference>
<keyword evidence="3" id="KW-0804">Transcription</keyword>
<dbReference type="CDD" id="cd07377">
    <property type="entry name" value="WHTH_GntR"/>
    <property type="match status" value="1"/>
</dbReference>
<name>A0A9D6Z2Z6_9BACT</name>
<dbReference type="SMART" id="SM00345">
    <property type="entry name" value="HTH_GNTR"/>
    <property type="match status" value="1"/>
</dbReference>
<dbReference type="InterPro" id="IPR036390">
    <property type="entry name" value="WH_DNA-bd_sf"/>
</dbReference>
<dbReference type="Pfam" id="PF07729">
    <property type="entry name" value="FCD"/>
    <property type="match status" value="1"/>
</dbReference>
<keyword evidence="2" id="KW-0238">DNA-binding</keyword>
<dbReference type="Gene3D" id="1.10.10.10">
    <property type="entry name" value="Winged helix-like DNA-binding domain superfamily/Winged helix DNA-binding domain"/>
    <property type="match status" value="1"/>
</dbReference>
<evidence type="ECO:0000313" key="6">
    <source>
        <dbReference type="Proteomes" id="UP000807825"/>
    </source>
</evidence>
<keyword evidence="1" id="KW-0805">Transcription regulation</keyword>
<comment type="caution">
    <text evidence="5">The sequence shown here is derived from an EMBL/GenBank/DDBJ whole genome shotgun (WGS) entry which is preliminary data.</text>
</comment>
<sequence>MNNQNNDLPEPLFTPIRLERISQKVANQLKKAISNGVLRVGERLPSERELAEQMGVSRPSIREAIQQLELQGIVEIVHGGGTIVKNITEQEILKPIEMFLGADRLRVLELTEIRALLETWAARQAALHRTEEELARMRGYLDEMEDDFEKGRIRYEIDFKFHTEIVAAAHNTIFLHLMSSIYQWVNYSIRIHREQVFVTKDHQQRIFDHHLKVFQAIHDQDPDAAEACMREHLVYVVEEFKQWSSSH</sequence>
<accession>A0A9D6Z2Z6</accession>
<dbReference type="Gene3D" id="1.20.120.530">
    <property type="entry name" value="GntR ligand-binding domain-like"/>
    <property type="match status" value="1"/>
</dbReference>
<dbReference type="PANTHER" id="PTHR43537">
    <property type="entry name" value="TRANSCRIPTIONAL REGULATOR, GNTR FAMILY"/>
    <property type="match status" value="1"/>
</dbReference>
<dbReference type="InterPro" id="IPR008920">
    <property type="entry name" value="TF_FadR/GntR_C"/>
</dbReference>
<dbReference type="PROSITE" id="PS50949">
    <property type="entry name" value="HTH_GNTR"/>
    <property type="match status" value="1"/>
</dbReference>
<gene>
    <name evidence="5" type="ORF">HY912_24900</name>
</gene>
<dbReference type="Proteomes" id="UP000807825">
    <property type="component" value="Unassembled WGS sequence"/>
</dbReference>
<dbReference type="SUPFAM" id="SSF46785">
    <property type="entry name" value="Winged helix' DNA-binding domain"/>
    <property type="match status" value="1"/>
</dbReference>
<dbReference type="SMART" id="SM00895">
    <property type="entry name" value="FCD"/>
    <property type="match status" value="1"/>
</dbReference>
<protein>
    <submittedName>
        <fullName evidence="5">FadR family transcriptional regulator</fullName>
    </submittedName>
</protein>
<dbReference type="AlphaFoldDB" id="A0A9D6Z2Z6"/>
<evidence type="ECO:0000256" key="3">
    <source>
        <dbReference type="ARBA" id="ARBA00023163"/>
    </source>
</evidence>
<feature type="domain" description="HTH gntR-type" evidence="4">
    <location>
        <begin position="19"/>
        <end position="87"/>
    </location>
</feature>
<reference evidence="5" key="1">
    <citation type="submission" date="2020-07" db="EMBL/GenBank/DDBJ databases">
        <title>Huge and variable diversity of episymbiotic CPR bacteria and DPANN archaea in groundwater ecosystems.</title>
        <authorList>
            <person name="He C.Y."/>
            <person name="Keren R."/>
            <person name="Whittaker M."/>
            <person name="Farag I.F."/>
            <person name="Doudna J."/>
            <person name="Cate J.H.D."/>
            <person name="Banfield J.F."/>
        </authorList>
    </citation>
    <scope>NUCLEOTIDE SEQUENCE</scope>
    <source>
        <strain evidence="5">NC_groundwater_1664_Pr3_B-0.1um_52_9</strain>
    </source>
</reference>
<dbReference type="InterPro" id="IPR036388">
    <property type="entry name" value="WH-like_DNA-bd_sf"/>
</dbReference>
<dbReference type="EMBL" id="JACRDE010000646">
    <property type="protein sequence ID" value="MBI5252748.1"/>
    <property type="molecule type" value="Genomic_DNA"/>
</dbReference>
<evidence type="ECO:0000256" key="2">
    <source>
        <dbReference type="ARBA" id="ARBA00023125"/>
    </source>
</evidence>
<dbReference type="PRINTS" id="PR00035">
    <property type="entry name" value="HTHGNTR"/>
</dbReference>
<dbReference type="InterPro" id="IPR011711">
    <property type="entry name" value="GntR_C"/>
</dbReference>
<dbReference type="SUPFAM" id="SSF48008">
    <property type="entry name" value="GntR ligand-binding domain-like"/>
    <property type="match status" value="1"/>
</dbReference>